<dbReference type="InterPro" id="IPR030827">
    <property type="entry name" value="Myo_inos_IolG"/>
</dbReference>
<organism evidence="5 6">
    <name type="scientific">Kordiimonas pumila</name>
    <dbReference type="NCBI Taxonomy" id="2161677"/>
    <lineage>
        <taxon>Bacteria</taxon>
        <taxon>Pseudomonadati</taxon>
        <taxon>Pseudomonadota</taxon>
        <taxon>Alphaproteobacteria</taxon>
        <taxon>Kordiimonadales</taxon>
        <taxon>Kordiimonadaceae</taxon>
        <taxon>Kordiimonas</taxon>
    </lineage>
</organism>
<evidence type="ECO:0000256" key="2">
    <source>
        <dbReference type="ARBA" id="ARBA00023002"/>
    </source>
</evidence>
<keyword evidence="2 5" id="KW-0560">Oxidoreductase</keyword>
<dbReference type="Proteomes" id="UP001595444">
    <property type="component" value="Unassembled WGS sequence"/>
</dbReference>
<dbReference type="SUPFAM" id="SSF55347">
    <property type="entry name" value="Glyceraldehyde-3-phosphate dehydrogenase-like, C-terminal domain"/>
    <property type="match status" value="1"/>
</dbReference>
<reference evidence="6" key="1">
    <citation type="journal article" date="2019" name="Int. J. Syst. Evol. Microbiol.">
        <title>The Global Catalogue of Microorganisms (GCM) 10K type strain sequencing project: providing services to taxonomists for standard genome sequencing and annotation.</title>
        <authorList>
            <consortium name="The Broad Institute Genomics Platform"/>
            <consortium name="The Broad Institute Genome Sequencing Center for Infectious Disease"/>
            <person name="Wu L."/>
            <person name="Ma J."/>
        </authorList>
    </citation>
    <scope>NUCLEOTIDE SEQUENCE [LARGE SCALE GENOMIC DNA]</scope>
    <source>
        <strain evidence="6">KCTC 62164</strain>
    </source>
</reference>
<dbReference type="GO" id="GO:0050112">
    <property type="term" value="F:inositol 2-dehydrogenase (NAD+) activity"/>
    <property type="evidence" value="ECO:0007669"/>
    <property type="project" value="UniProtKB-EC"/>
</dbReference>
<protein>
    <submittedName>
        <fullName evidence="5">Inositol 2-dehydrogenase</fullName>
        <ecNumber evidence="5">1.1.1.18</ecNumber>
    </submittedName>
</protein>
<evidence type="ECO:0000259" key="3">
    <source>
        <dbReference type="Pfam" id="PF01408"/>
    </source>
</evidence>
<feature type="domain" description="Gfo/Idh/MocA-like oxidoreductase N-terminal" evidence="3">
    <location>
        <begin position="6"/>
        <end position="120"/>
    </location>
</feature>
<gene>
    <name evidence="5" type="primary">iolG</name>
    <name evidence="5" type="ORF">ACFOKA_08470</name>
</gene>
<dbReference type="InterPro" id="IPR000683">
    <property type="entry name" value="Gfo/Idh/MocA-like_OxRdtase_N"/>
</dbReference>
<evidence type="ECO:0000313" key="5">
    <source>
        <dbReference type="EMBL" id="MFC3051937.1"/>
    </source>
</evidence>
<dbReference type="EC" id="1.1.1.18" evidence="5"/>
<dbReference type="SUPFAM" id="SSF51735">
    <property type="entry name" value="NAD(P)-binding Rossmann-fold domains"/>
    <property type="match status" value="1"/>
</dbReference>
<dbReference type="Pfam" id="PF01408">
    <property type="entry name" value="GFO_IDH_MocA"/>
    <property type="match status" value="1"/>
</dbReference>
<dbReference type="InterPro" id="IPR004104">
    <property type="entry name" value="Gfo/Idh/MocA-like_OxRdtase_C"/>
</dbReference>
<dbReference type="Gene3D" id="3.40.50.720">
    <property type="entry name" value="NAD(P)-binding Rossmann-like Domain"/>
    <property type="match status" value="1"/>
</dbReference>
<dbReference type="Pfam" id="PF02894">
    <property type="entry name" value="GFO_IDH_MocA_C"/>
    <property type="match status" value="1"/>
</dbReference>
<comment type="caution">
    <text evidence="5">The sequence shown here is derived from an EMBL/GenBank/DDBJ whole genome shotgun (WGS) entry which is preliminary data.</text>
</comment>
<proteinExistence type="inferred from homology"/>
<comment type="similarity">
    <text evidence="1">Belongs to the Gfo/Idh/MocA family.</text>
</comment>
<evidence type="ECO:0000256" key="1">
    <source>
        <dbReference type="ARBA" id="ARBA00010928"/>
    </source>
</evidence>
<dbReference type="NCBIfam" id="TIGR04380">
    <property type="entry name" value="myo_inos_iolG"/>
    <property type="match status" value="1"/>
</dbReference>
<dbReference type="EMBL" id="JBHRSL010000006">
    <property type="protein sequence ID" value="MFC3051937.1"/>
    <property type="molecule type" value="Genomic_DNA"/>
</dbReference>
<dbReference type="PANTHER" id="PTHR42840:SF3">
    <property type="entry name" value="BINDING ROSSMANN FOLD OXIDOREDUCTASE, PUTATIVE (AFU_ORTHOLOGUE AFUA_2G10240)-RELATED"/>
    <property type="match status" value="1"/>
</dbReference>
<dbReference type="RefSeq" id="WP_194215354.1">
    <property type="nucleotide sequence ID" value="NZ_CP061205.1"/>
</dbReference>
<dbReference type="PANTHER" id="PTHR42840">
    <property type="entry name" value="NAD(P)-BINDING ROSSMANN-FOLD SUPERFAMILY PROTEIN-RELATED"/>
    <property type="match status" value="1"/>
</dbReference>
<evidence type="ECO:0000259" key="4">
    <source>
        <dbReference type="Pfam" id="PF02894"/>
    </source>
</evidence>
<accession>A0ABV7D4U9</accession>
<sequence length="329" mass="35134">MVYPICLIGAGRIGRIHAANFANRPDIEVRYIVDYLPEAAESLASEVGAKAVDVATALADSDIKGVVIASATNTHADLIEMAAKAGKAIFCEKPIDLDMARTKACIKTAHDAGVPLLIGFNRRFDPNFAALKASLTKGSVGEVEMVHITSRDPSPPPVSYIKVSGGLFKDMMIHDLDMARWLLGEEPCEVSAQASCLIDPEIGAAGDVDSALVTLKTASGKLCQISNSRRACYGYDQRVEVHGSKGIIKLGNQLDSTVSLNQGTGEQSDKIQHFFLERYAEAYRHEAAHFADILNGKNQPLVSGTDGEKALALAEAAKQSLLNGVTIKL</sequence>
<dbReference type="InterPro" id="IPR036291">
    <property type="entry name" value="NAD(P)-bd_dom_sf"/>
</dbReference>
<dbReference type="Gene3D" id="3.30.360.10">
    <property type="entry name" value="Dihydrodipicolinate Reductase, domain 2"/>
    <property type="match status" value="1"/>
</dbReference>
<feature type="domain" description="Gfo/Idh/MocA-like oxidoreductase C-terminal" evidence="4">
    <location>
        <begin position="132"/>
        <end position="329"/>
    </location>
</feature>
<evidence type="ECO:0000313" key="6">
    <source>
        <dbReference type="Proteomes" id="UP001595444"/>
    </source>
</evidence>
<name>A0ABV7D4U9_9PROT</name>
<keyword evidence="6" id="KW-1185">Reference proteome</keyword>